<keyword evidence="1" id="KW-1133">Transmembrane helix</keyword>
<dbReference type="Proteomes" id="UP000464178">
    <property type="component" value="Chromosome"/>
</dbReference>
<keyword evidence="1" id="KW-0472">Membrane</keyword>
<dbReference type="KEGG" id="gms:SOIL9_58030"/>
<keyword evidence="1" id="KW-0812">Transmembrane</keyword>
<sequence length="217" mass="24165">MAEAERVQSHPARDTGAIVVMFSVLAATNGVLSLLDPAQMNPQHPAIQETAIGTVMGWITGFPLVFARRRAEPATIFVRAIYTWGCAMCVLHIAVAFHLAHGWSHEVAWEHTREVGGYGNGIFVNYVFALVWFGDVVWAWVAFDSYLSRPRWIAWAVYGFTGFVVFNASVVFNTGFTRAVCALLFVALARIAWNDWRTRGHSQQEARSEDQGDSEAQ</sequence>
<feature type="transmembrane region" description="Helical" evidence="1">
    <location>
        <begin position="47"/>
        <end position="67"/>
    </location>
</feature>
<reference evidence="2 3" key="1">
    <citation type="submission" date="2019-05" db="EMBL/GenBank/DDBJ databases">
        <authorList>
            <consortium name="Science for Life Laboratories"/>
        </authorList>
    </citation>
    <scope>NUCLEOTIDE SEQUENCE [LARGE SCALE GENOMIC DNA]</scope>
    <source>
        <strain evidence="2">Soil9</strain>
    </source>
</reference>
<protein>
    <submittedName>
        <fullName evidence="2">Uncharacterized protein</fullName>
    </submittedName>
</protein>
<organism evidence="2 3">
    <name type="scientific">Gemmata massiliana</name>
    <dbReference type="NCBI Taxonomy" id="1210884"/>
    <lineage>
        <taxon>Bacteria</taxon>
        <taxon>Pseudomonadati</taxon>
        <taxon>Planctomycetota</taxon>
        <taxon>Planctomycetia</taxon>
        <taxon>Gemmatales</taxon>
        <taxon>Gemmataceae</taxon>
        <taxon>Gemmata</taxon>
    </lineage>
</organism>
<dbReference type="AlphaFoldDB" id="A0A6P2CSK5"/>
<evidence type="ECO:0000313" key="3">
    <source>
        <dbReference type="Proteomes" id="UP000464178"/>
    </source>
</evidence>
<feature type="transmembrane region" description="Helical" evidence="1">
    <location>
        <begin position="176"/>
        <end position="193"/>
    </location>
</feature>
<feature type="transmembrane region" description="Helical" evidence="1">
    <location>
        <begin position="123"/>
        <end position="143"/>
    </location>
</feature>
<name>A0A6P2CSK5_9BACT</name>
<keyword evidence="3" id="KW-1185">Reference proteome</keyword>
<dbReference type="EMBL" id="LR593886">
    <property type="protein sequence ID" value="VTR91911.1"/>
    <property type="molecule type" value="Genomic_DNA"/>
</dbReference>
<feature type="transmembrane region" description="Helical" evidence="1">
    <location>
        <begin position="79"/>
        <end position="103"/>
    </location>
</feature>
<feature type="transmembrane region" description="Helical" evidence="1">
    <location>
        <begin position="152"/>
        <end position="170"/>
    </location>
</feature>
<accession>A0A6P2CSK5</accession>
<evidence type="ECO:0000256" key="1">
    <source>
        <dbReference type="SAM" id="Phobius"/>
    </source>
</evidence>
<gene>
    <name evidence="2" type="ORF">SOIL9_58030</name>
</gene>
<feature type="transmembrane region" description="Helical" evidence="1">
    <location>
        <begin position="16"/>
        <end position="35"/>
    </location>
</feature>
<dbReference type="RefSeq" id="WP_162666847.1">
    <property type="nucleotide sequence ID" value="NZ_LR593886.1"/>
</dbReference>
<evidence type="ECO:0000313" key="2">
    <source>
        <dbReference type="EMBL" id="VTR91911.1"/>
    </source>
</evidence>
<proteinExistence type="predicted"/>